<dbReference type="RefSeq" id="WP_093270228.1">
    <property type="nucleotide sequence ID" value="NZ_FNOK01000028.1"/>
</dbReference>
<proteinExistence type="inferred from homology"/>
<dbReference type="FunFam" id="3.40.640.10:FF:000033">
    <property type="entry name" value="Aspartate aminotransferase"/>
    <property type="match status" value="1"/>
</dbReference>
<keyword evidence="4 6" id="KW-0808">Transferase</keyword>
<keyword evidence="3 6" id="KW-0032">Aminotransferase</keyword>
<sequence length="399" mass="43250">MFSKPIAKLRSSPIQLMAERTRVALREGRSVVDMTLGEPDFPTPQHVGEAAIRAIVTGETRYTPVNGSVRLREAIARKFQRDNAIPCTPADITVGCGGKQVIYQAFLATLEPGDEVLIPAPYWASYADIASMHGGVLKSLATSPDAGYALQPQTLETAITARTKWLVLNSPSNPSGTAYTAAQLSAFAEVIRASRHQNFLVLVDDIYEHIVFDGAPFATLAEVAPDLRQRILTVNGVSKAYSMTGWRVGYGCGPRALIDAMTKIQMQINSHTSSVSQAAAAAALEGPQDEVRNRCQVFQHRRDLLLRRFDAIPQLHTPRPGGAFYLFPDVRAFLGRTSPNGRVIGDDMALASYLLDEGVAVVPGSGFGMPGFIRLSYATSDDRLHLAADRLATALQRLS</sequence>
<dbReference type="EC" id="2.6.1.-" evidence="6"/>
<dbReference type="OrthoDB" id="9763453at2"/>
<evidence type="ECO:0000256" key="5">
    <source>
        <dbReference type="ARBA" id="ARBA00022898"/>
    </source>
</evidence>
<dbReference type="GO" id="GO:0006520">
    <property type="term" value="P:amino acid metabolic process"/>
    <property type="evidence" value="ECO:0007669"/>
    <property type="project" value="InterPro"/>
</dbReference>
<name>A0A1H3KFG0_9PSEU</name>
<evidence type="ECO:0000256" key="3">
    <source>
        <dbReference type="ARBA" id="ARBA00022576"/>
    </source>
</evidence>
<dbReference type="PROSITE" id="PS00105">
    <property type="entry name" value="AA_TRANSFER_CLASS_1"/>
    <property type="match status" value="1"/>
</dbReference>
<accession>A0A1H3KFG0</accession>
<evidence type="ECO:0000313" key="9">
    <source>
        <dbReference type="Proteomes" id="UP000199529"/>
    </source>
</evidence>
<comment type="cofactor">
    <cofactor evidence="1 6">
        <name>pyridoxal 5'-phosphate</name>
        <dbReference type="ChEBI" id="CHEBI:597326"/>
    </cofactor>
</comment>
<evidence type="ECO:0000256" key="4">
    <source>
        <dbReference type="ARBA" id="ARBA00022679"/>
    </source>
</evidence>
<dbReference type="SUPFAM" id="SSF53383">
    <property type="entry name" value="PLP-dependent transferases"/>
    <property type="match status" value="1"/>
</dbReference>
<dbReference type="InterPro" id="IPR015424">
    <property type="entry name" value="PyrdxlP-dep_Trfase"/>
</dbReference>
<reference evidence="9" key="1">
    <citation type="submission" date="2016-10" db="EMBL/GenBank/DDBJ databases">
        <authorList>
            <person name="Varghese N."/>
            <person name="Submissions S."/>
        </authorList>
    </citation>
    <scope>NUCLEOTIDE SEQUENCE [LARGE SCALE GENOMIC DNA]</scope>
    <source>
        <strain evidence="9">CGMCC 4.3530</strain>
    </source>
</reference>
<keyword evidence="5" id="KW-0663">Pyridoxal phosphate</keyword>
<evidence type="ECO:0000313" key="8">
    <source>
        <dbReference type="EMBL" id="SDY50780.1"/>
    </source>
</evidence>
<evidence type="ECO:0000256" key="6">
    <source>
        <dbReference type="RuleBase" id="RU000481"/>
    </source>
</evidence>
<evidence type="ECO:0000259" key="7">
    <source>
        <dbReference type="Pfam" id="PF00155"/>
    </source>
</evidence>
<organism evidence="8 9">
    <name type="scientific">Saccharopolyspora shandongensis</name>
    <dbReference type="NCBI Taxonomy" id="418495"/>
    <lineage>
        <taxon>Bacteria</taxon>
        <taxon>Bacillati</taxon>
        <taxon>Actinomycetota</taxon>
        <taxon>Actinomycetes</taxon>
        <taxon>Pseudonocardiales</taxon>
        <taxon>Pseudonocardiaceae</taxon>
        <taxon>Saccharopolyspora</taxon>
    </lineage>
</organism>
<evidence type="ECO:0000256" key="2">
    <source>
        <dbReference type="ARBA" id="ARBA00007441"/>
    </source>
</evidence>
<dbReference type="Gene3D" id="3.40.640.10">
    <property type="entry name" value="Type I PLP-dependent aspartate aminotransferase-like (Major domain)"/>
    <property type="match status" value="1"/>
</dbReference>
<keyword evidence="9" id="KW-1185">Reference proteome</keyword>
<dbReference type="PANTHER" id="PTHR46383:SF1">
    <property type="entry name" value="ASPARTATE AMINOTRANSFERASE"/>
    <property type="match status" value="1"/>
</dbReference>
<dbReference type="CDD" id="cd00609">
    <property type="entry name" value="AAT_like"/>
    <property type="match status" value="1"/>
</dbReference>
<dbReference type="Proteomes" id="UP000199529">
    <property type="component" value="Unassembled WGS sequence"/>
</dbReference>
<dbReference type="PANTHER" id="PTHR46383">
    <property type="entry name" value="ASPARTATE AMINOTRANSFERASE"/>
    <property type="match status" value="1"/>
</dbReference>
<dbReference type="InterPro" id="IPR050596">
    <property type="entry name" value="AspAT/PAT-like"/>
</dbReference>
<dbReference type="InterPro" id="IPR015421">
    <property type="entry name" value="PyrdxlP-dep_Trfase_major"/>
</dbReference>
<evidence type="ECO:0000256" key="1">
    <source>
        <dbReference type="ARBA" id="ARBA00001933"/>
    </source>
</evidence>
<dbReference type="InterPro" id="IPR004839">
    <property type="entry name" value="Aminotransferase_I/II_large"/>
</dbReference>
<dbReference type="AlphaFoldDB" id="A0A1H3KFG0"/>
<dbReference type="EMBL" id="FNOK01000028">
    <property type="protein sequence ID" value="SDY50780.1"/>
    <property type="molecule type" value="Genomic_DNA"/>
</dbReference>
<dbReference type="STRING" id="418495.SAMN05216215_102820"/>
<gene>
    <name evidence="8" type="ORF">SAMN05216215_102820</name>
</gene>
<dbReference type="InterPro" id="IPR015422">
    <property type="entry name" value="PyrdxlP-dep_Trfase_small"/>
</dbReference>
<protein>
    <recommendedName>
        <fullName evidence="6">Aminotransferase</fullName>
        <ecNumber evidence="6">2.6.1.-</ecNumber>
    </recommendedName>
</protein>
<comment type="similarity">
    <text evidence="2 6">Belongs to the class-I pyridoxal-phosphate-dependent aminotransferase family.</text>
</comment>
<dbReference type="Gene3D" id="3.90.1150.10">
    <property type="entry name" value="Aspartate Aminotransferase, domain 1"/>
    <property type="match status" value="1"/>
</dbReference>
<dbReference type="Pfam" id="PF00155">
    <property type="entry name" value="Aminotran_1_2"/>
    <property type="match status" value="1"/>
</dbReference>
<dbReference type="GO" id="GO:0008483">
    <property type="term" value="F:transaminase activity"/>
    <property type="evidence" value="ECO:0007669"/>
    <property type="project" value="UniProtKB-KW"/>
</dbReference>
<feature type="domain" description="Aminotransferase class I/classII large" evidence="7">
    <location>
        <begin position="31"/>
        <end position="391"/>
    </location>
</feature>
<dbReference type="GO" id="GO:0030170">
    <property type="term" value="F:pyridoxal phosphate binding"/>
    <property type="evidence" value="ECO:0007669"/>
    <property type="project" value="InterPro"/>
</dbReference>
<dbReference type="InterPro" id="IPR004838">
    <property type="entry name" value="NHTrfase_class1_PyrdxlP-BS"/>
</dbReference>